<sequence>MPLPVRLGMRMPRVVTNQREKFESDEFFRKLNRVSEIKYTGFRDRNIDERRQKFREGCLQGYTEISYLQCGMNLALSLVSNSWSEDSSQRLVTEEFVDFRREPNKVHLKSQFILNGVCVIFIGSINLERLDGTGCIQFDTERAQIENQLLNQELSQYRRTTETFEERYRQEQERRTEEAERYRLGFAGCLTYPLGHSIPKTTAPSSSLITLESRRPILTRYDKDNKDERKGNEGTPSK</sequence>
<evidence type="ECO:0000256" key="2">
    <source>
        <dbReference type="ARBA" id="ARBA00023242"/>
    </source>
</evidence>
<dbReference type="GO" id="GO:0003713">
    <property type="term" value="F:transcription coactivator activity"/>
    <property type="evidence" value="ECO:0007669"/>
    <property type="project" value="InterPro"/>
</dbReference>
<evidence type="ECO:0000313" key="7">
    <source>
        <dbReference type="Proteomes" id="UP000549394"/>
    </source>
</evidence>
<name>A0A7I8VDB1_9ANNE</name>
<evidence type="ECO:0000256" key="3">
    <source>
        <dbReference type="ARBA" id="ARBA00025734"/>
    </source>
</evidence>
<dbReference type="PANTHER" id="PTHR10276:SF3">
    <property type="entry name" value="CORE-BINDING FACTOR SUBUNIT BETA"/>
    <property type="match status" value="1"/>
</dbReference>
<evidence type="ECO:0000256" key="5">
    <source>
        <dbReference type="SAM" id="MobiDB-lite"/>
    </source>
</evidence>
<comment type="similarity">
    <text evidence="3">Belongs to the CBF-beta family.</text>
</comment>
<feature type="coiled-coil region" evidence="4">
    <location>
        <begin position="140"/>
        <end position="174"/>
    </location>
</feature>
<dbReference type="OrthoDB" id="10026505at2759"/>
<dbReference type="GO" id="GO:0006357">
    <property type="term" value="P:regulation of transcription by RNA polymerase II"/>
    <property type="evidence" value="ECO:0007669"/>
    <property type="project" value="TreeGrafter"/>
</dbReference>
<proteinExistence type="inferred from homology"/>
<feature type="region of interest" description="Disordered" evidence="5">
    <location>
        <begin position="219"/>
        <end position="238"/>
    </location>
</feature>
<comment type="subcellular location">
    <subcellularLocation>
        <location evidence="1">Nucleus</location>
    </subcellularLocation>
</comment>
<dbReference type="Gene3D" id="2.40.250.10">
    <property type="entry name" value="Core binding factor, beta subunit"/>
    <property type="match status" value="1"/>
</dbReference>
<organism evidence="6 7">
    <name type="scientific">Dimorphilus gyrociliatus</name>
    <dbReference type="NCBI Taxonomy" id="2664684"/>
    <lineage>
        <taxon>Eukaryota</taxon>
        <taxon>Metazoa</taxon>
        <taxon>Spiralia</taxon>
        <taxon>Lophotrochozoa</taxon>
        <taxon>Annelida</taxon>
        <taxon>Polychaeta</taxon>
        <taxon>Polychaeta incertae sedis</taxon>
        <taxon>Dinophilidae</taxon>
        <taxon>Dimorphilus</taxon>
    </lineage>
</organism>
<dbReference type="SUPFAM" id="SSF50723">
    <property type="entry name" value="Core binding factor beta, CBF"/>
    <property type="match status" value="1"/>
</dbReference>
<keyword evidence="7" id="KW-1185">Reference proteome</keyword>
<gene>
    <name evidence="6" type="ORF">DGYR_LOCUS3195</name>
</gene>
<dbReference type="AlphaFoldDB" id="A0A7I8VDB1"/>
<protein>
    <submittedName>
        <fullName evidence="6">DgyrCDS3483</fullName>
    </submittedName>
</protein>
<dbReference type="GO" id="GO:0016513">
    <property type="term" value="C:core-binding factor complex"/>
    <property type="evidence" value="ECO:0007669"/>
    <property type="project" value="TreeGrafter"/>
</dbReference>
<reference evidence="6 7" key="1">
    <citation type="submission" date="2020-08" db="EMBL/GenBank/DDBJ databases">
        <authorList>
            <person name="Hejnol A."/>
        </authorList>
    </citation>
    <scope>NUCLEOTIDE SEQUENCE [LARGE SCALE GENOMIC DNA]</scope>
</reference>
<dbReference type="Proteomes" id="UP000549394">
    <property type="component" value="Unassembled WGS sequence"/>
</dbReference>
<evidence type="ECO:0000313" key="6">
    <source>
        <dbReference type="EMBL" id="CAD5114343.1"/>
    </source>
</evidence>
<dbReference type="InterPro" id="IPR003417">
    <property type="entry name" value="CBF_beta"/>
</dbReference>
<dbReference type="EMBL" id="CAJFCJ010000005">
    <property type="protein sequence ID" value="CAD5114343.1"/>
    <property type="molecule type" value="Genomic_DNA"/>
</dbReference>
<evidence type="ECO:0000256" key="1">
    <source>
        <dbReference type="ARBA" id="ARBA00004123"/>
    </source>
</evidence>
<dbReference type="PANTHER" id="PTHR10276">
    <property type="entry name" value="CORE-BINDING FACTOR, BETA SUBUNIT"/>
    <property type="match status" value="1"/>
</dbReference>
<evidence type="ECO:0000256" key="4">
    <source>
        <dbReference type="SAM" id="Coils"/>
    </source>
</evidence>
<keyword evidence="4" id="KW-0175">Coiled coil</keyword>
<comment type="caution">
    <text evidence="6">The sequence shown here is derived from an EMBL/GenBank/DDBJ whole genome shotgun (WGS) entry which is preliminary data.</text>
</comment>
<feature type="compositionally biased region" description="Basic and acidic residues" evidence="5">
    <location>
        <begin position="219"/>
        <end position="232"/>
    </location>
</feature>
<keyword evidence="2" id="KW-0539">Nucleus</keyword>
<dbReference type="Pfam" id="PF02312">
    <property type="entry name" value="CBF_beta"/>
    <property type="match status" value="1"/>
</dbReference>
<dbReference type="InterPro" id="IPR036552">
    <property type="entry name" value="CBF_bsu_sf"/>
</dbReference>
<accession>A0A7I8VDB1</accession>
<dbReference type="GO" id="GO:0043565">
    <property type="term" value="F:sequence-specific DNA binding"/>
    <property type="evidence" value="ECO:0007669"/>
    <property type="project" value="TreeGrafter"/>
</dbReference>